<name>K8EPR5_9CHLO</name>
<dbReference type="GO" id="GO:0008757">
    <property type="term" value="F:S-adenosylmethionine-dependent methyltransferase activity"/>
    <property type="evidence" value="ECO:0007669"/>
    <property type="project" value="InterPro"/>
</dbReference>
<reference evidence="3 4" key="1">
    <citation type="submission" date="2011-10" db="EMBL/GenBank/DDBJ databases">
        <authorList>
            <person name="Genoscope - CEA"/>
        </authorList>
    </citation>
    <scope>NUCLEOTIDE SEQUENCE [LARGE SCALE GENOMIC DNA]</scope>
    <source>
        <strain evidence="3 4">RCC 1105</strain>
    </source>
</reference>
<feature type="domain" description="Methyltransferase type 11" evidence="2">
    <location>
        <begin position="155"/>
        <end position="248"/>
    </location>
</feature>
<evidence type="ECO:0000313" key="3">
    <source>
        <dbReference type="EMBL" id="CCO19904.1"/>
    </source>
</evidence>
<accession>K8EPR5</accession>
<dbReference type="Gene3D" id="2.20.25.110">
    <property type="entry name" value="S-adenosyl-L-methionine-dependent methyltransferases"/>
    <property type="match status" value="1"/>
</dbReference>
<dbReference type="InterPro" id="IPR013216">
    <property type="entry name" value="Methyltransf_11"/>
</dbReference>
<evidence type="ECO:0000256" key="1">
    <source>
        <dbReference type="SAM" id="MobiDB-lite"/>
    </source>
</evidence>
<evidence type="ECO:0000313" key="4">
    <source>
        <dbReference type="Proteomes" id="UP000198341"/>
    </source>
</evidence>
<dbReference type="Gene3D" id="3.40.50.150">
    <property type="entry name" value="Vaccinia Virus protein VP39"/>
    <property type="match status" value="2"/>
</dbReference>
<dbReference type="RefSeq" id="XP_007508818.1">
    <property type="nucleotide sequence ID" value="XM_007508756.1"/>
</dbReference>
<feature type="compositionally biased region" description="Acidic residues" evidence="1">
    <location>
        <begin position="347"/>
        <end position="374"/>
    </location>
</feature>
<feature type="region of interest" description="Disordered" evidence="1">
    <location>
        <begin position="344"/>
        <end position="374"/>
    </location>
</feature>
<dbReference type="STRING" id="41875.K8EPR5"/>
<dbReference type="EMBL" id="FO082264">
    <property type="protein sequence ID" value="CCO19904.1"/>
    <property type="molecule type" value="Genomic_DNA"/>
</dbReference>
<dbReference type="Pfam" id="PF08241">
    <property type="entry name" value="Methyltransf_11"/>
    <property type="match status" value="1"/>
</dbReference>
<protein>
    <recommendedName>
        <fullName evidence="2">Methyltransferase type 11 domain-containing protein</fullName>
    </recommendedName>
</protein>
<organism evidence="3 4">
    <name type="scientific">Bathycoccus prasinos</name>
    <dbReference type="NCBI Taxonomy" id="41875"/>
    <lineage>
        <taxon>Eukaryota</taxon>
        <taxon>Viridiplantae</taxon>
        <taxon>Chlorophyta</taxon>
        <taxon>Mamiellophyceae</taxon>
        <taxon>Mamiellales</taxon>
        <taxon>Bathycoccaceae</taxon>
        <taxon>Bathycoccus</taxon>
    </lineage>
</organism>
<dbReference type="AlphaFoldDB" id="K8EPR5"/>
<gene>
    <name evidence="3" type="ordered locus">Bathy15g02280</name>
</gene>
<evidence type="ECO:0000259" key="2">
    <source>
        <dbReference type="Pfam" id="PF08241"/>
    </source>
</evidence>
<dbReference type="KEGG" id="bpg:Bathy15g02280"/>
<proteinExistence type="predicted"/>
<dbReference type="OrthoDB" id="496451at2759"/>
<dbReference type="InterPro" id="IPR029063">
    <property type="entry name" value="SAM-dependent_MTases_sf"/>
</dbReference>
<keyword evidence="4" id="KW-1185">Reference proteome</keyword>
<dbReference type="GeneID" id="19011634"/>
<dbReference type="SUPFAM" id="SSF53335">
    <property type="entry name" value="S-adenosyl-L-methionine-dependent methyltransferases"/>
    <property type="match status" value="1"/>
</dbReference>
<dbReference type="Proteomes" id="UP000198341">
    <property type="component" value="Chromosome 15"/>
</dbReference>
<feature type="region of interest" description="Disordered" evidence="1">
    <location>
        <begin position="281"/>
        <end position="310"/>
    </location>
</feature>
<sequence length="452" mass="51382">MTTTMRRCFFRASSSPFCFKGGRRRGGSFRFPRCVATRSYSLSDDERRDDDECKEDEKGLLVGGASIYSKPDVYALAFGTFRDFPKEVDFLHKLYESSSGKKLRTLLELGCGPAWHSIEHAKKVLREDNNIAITATTSNNNNNNKNLSSKNNDSGIVSVALDVNKEMVSYAIERASDERAVLDVVDVVLGDMRDLSTHLPEKYLKSGGYFDCATLLLGTAAHLLTCEDATRTFREAFKCLREDGIFVVEVEHPMTTLFSGELKYQDGDENAWEVSLGRSRSIGRSDDRSNISSTIRREEDEDASEREETMRVVWGDPEKDFFDAKNQVLHRTVSVQKYFSVDVAARDDDDDDGEEEEEDKEDEEIEEEEENDNFEEEAVIKALFVRDPHYESKEIVKCKLFTLPELMAVANAAGFEFIECFGDLDETVRFDSENAQNMVVCFRKNGERENEE</sequence>